<dbReference type="EMBL" id="CM042043">
    <property type="protein sequence ID" value="KAI3695202.1"/>
    <property type="molecule type" value="Genomic_DNA"/>
</dbReference>
<evidence type="ECO:0000313" key="1">
    <source>
        <dbReference type="EMBL" id="KAI3695202.1"/>
    </source>
</evidence>
<accession>A0ACB8ZC78</accession>
<protein>
    <submittedName>
        <fullName evidence="1">Uncharacterized protein</fullName>
    </submittedName>
</protein>
<organism evidence="1 2">
    <name type="scientific">Smallanthus sonchifolius</name>
    <dbReference type="NCBI Taxonomy" id="185202"/>
    <lineage>
        <taxon>Eukaryota</taxon>
        <taxon>Viridiplantae</taxon>
        <taxon>Streptophyta</taxon>
        <taxon>Embryophyta</taxon>
        <taxon>Tracheophyta</taxon>
        <taxon>Spermatophyta</taxon>
        <taxon>Magnoliopsida</taxon>
        <taxon>eudicotyledons</taxon>
        <taxon>Gunneridae</taxon>
        <taxon>Pentapetalae</taxon>
        <taxon>asterids</taxon>
        <taxon>campanulids</taxon>
        <taxon>Asterales</taxon>
        <taxon>Asteraceae</taxon>
        <taxon>Asteroideae</taxon>
        <taxon>Heliantheae alliance</taxon>
        <taxon>Millerieae</taxon>
        <taxon>Smallanthus</taxon>
    </lineage>
</organism>
<gene>
    <name evidence="1" type="ORF">L1987_78192</name>
</gene>
<name>A0ACB8ZC78_9ASTR</name>
<comment type="caution">
    <text evidence="1">The sequence shown here is derived from an EMBL/GenBank/DDBJ whole genome shotgun (WGS) entry which is preliminary data.</text>
</comment>
<dbReference type="Proteomes" id="UP001056120">
    <property type="component" value="Linkage Group LG26"/>
</dbReference>
<proteinExistence type="predicted"/>
<sequence>MVSSSFMLMFGINLAIRSDNIVKSIWDSVALFYMQFQGAQVLRPRNSKLVATVHFVGGIFVGTAPQLTHRLFLERLSEKGVLVIATPYASGFDDFFIADEVQFKYDRFNVDPHDLPFFGIGHSLGSVNNKDASMIVPLFSHVLLPMAQSTGPILSQIASSLTVRFRVELESNKLSPTSHDLHVVDPSISSSHLQSASKEIERDLF</sequence>
<reference evidence="1 2" key="2">
    <citation type="journal article" date="2022" name="Mol. Ecol. Resour.">
        <title>The genomes of chicory, endive, great burdock and yacon provide insights into Asteraceae paleo-polyploidization history and plant inulin production.</title>
        <authorList>
            <person name="Fan W."/>
            <person name="Wang S."/>
            <person name="Wang H."/>
            <person name="Wang A."/>
            <person name="Jiang F."/>
            <person name="Liu H."/>
            <person name="Zhao H."/>
            <person name="Xu D."/>
            <person name="Zhang Y."/>
        </authorList>
    </citation>
    <scope>NUCLEOTIDE SEQUENCE [LARGE SCALE GENOMIC DNA]</scope>
    <source>
        <strain evidence="2">cv. Yunnan</strain>
        <tissue evidence="1">Leaves</tissue>
    </source>
</reference>
<evidence type="ECO:0000313" key="2">
    <source>
        <dbReference type="Proteomes" id="UP001056120"/>
    </source>
</evidence>
<reference evidence="2" key="1">
    <citation type="journal article" date="2022" name="Mol. Ecol. Resour.">
        <title>The genomes of chicory, endive, great burdock and yacon provide insights into Asteraceae palaeo-polyploidization history and plant inulin production.</title>
        <authorList>
            <person name="Fan W."/>
            <person name="Wang S."/>
            <person name="Wang H."/>
            <person name="Wang A."/>
            <person name="Jiang F."/>
            <person name="Liu H."/>
            <person name="Zhao H."/>
            <person name="Xu D."/>
            <person name="Zhang Y."/>
        </authorList>
    </citation>
    <scope>NUCLEOTIDE SEQUENCE [LARGE SCALE GENOMIC DNA]</scope>
    <source>
        <strain evidence="2">cv. Yunnan</strain>
    </source>
</reference>
<keyword evidence="2" id="KW-1185">Reference proteome</keyword>